<organism evidence="3 4">
    <name type="scientific">Austwickia chelonae NBRC 105200</name>
    <dbReference type="NCBI Taxonomy" id="1184607"/>
    <lineage>
        <taxon>Bacteria</taxon>
        <taxon>Bacillati</taxon>
        <taxon>Actinomycetota</taxon>
        <taxon>Actinomycetes</taxon>
        <taxon>Micrococcales</taxon>
        <taxon>Dermatophilaceae</taxon>
        <taxon>Austwickia</taxon>
    </lineage>
</organism>
<dbReference type="RefSeq" id="WP_006502540.1">
    <property type="nucleotide sequence ID" value="NZ_BAGZ01000008.1"/>
</dbReference>
<dbReference type="InterPro" id="IPR042099">
    <property type="entry name" value="ANL_N_sf"/>
</dbReference>
<dbReference type="PANTHER" id="PTHR43767:SF1">
    <property type="entry name" value="NONRIBOSOMAL PEPTIDE SYNTHASE PES1 (EUROFUNG)-RELATED"/>
    <property type="match status" value="1"/>
</dbReference>
<dbReference type="GO" id="GO:0016878">
    <property type="term" value="F:acid-thiol ligase activity"/>
    <property type="evidence" value="ECO:0007669"/>
    <property type="project" value="UniProtKB-ARBA"/>
</dbReference>
<evidence type="ECO:0000259" key="2">
    <source>
        <dbReference type="Pfam" id="PF13193"/>
    </source>
</evidence>
<dbReference type="PANTHER" id="PTHR43767">
    <property type="entry name" value="LONG-CHAIN-FATTY-ACID--COA LIGASE"/>
    <property type="match status" value="1"/>
</dbReference>
<dbReference type="eggNOG" id="COG0318">
    <property type="taxonomic scope" value="Bacteria"/>
</dbReference>
<name>K6V6C4_9MICO</name>
<gene>
    <name evidence="3" type="primary">menE</name>
    <name evidence="3" type="ORF">AUCHE_08_00270</name>
</gene>
<dbReference type="STRING" id="100225.SAMN05421595_0295"/>
<dbReference type="Pfam" id="PF00501">
    <property type="entry name" value="AMP-binding"/>
    <property type="match status" value="1"/>
</dbReference>
<dbReference type="Gene3D" id="3.30.300.30">
    <property type="match status" value="1"/>
</dbReference>
<dbReference type="Pfam" id="PF13193">
    <property type="entry name" value="AMP-binding_C"/>
    <property type="match status" value="1"/>
</dbReference>
<dbReference type="InterPro" id="IPR050237">
    <property type="entry name" value="ATP-dep_AMP-bd_enzyme"/>
</dbReference>
<dbReference type="InterPro" id="IPR025110">
    <property type="entry name" value="AMP-bd_C"/>
</dbReference>
<feature type="domain" description="AMP-binding enzyme C-terminal" evidence="2">
    <location>
        <begin position="316"/>
        <end position="386"/>
    </location>
</feature>
<accession>K6V6C4</accession>
<dbReference type="InterPro" id="IPR045851">
    <property type="entry name" value="AMP-bd_C_sf"/>
</dbReference>
<comment type="caution">
    <text evidence="3">The sequence shown here is derived from an EMBL/GenBank/DDBJ whole genome shotgun (WGS) entry which is preliminary data.</text>
</comment>
<reference evidence="3 4" key="1">
    <citation type="submission" date="2012-08" db="EMBL/GenBank/DDBJ databases">
        <title>Whole genome shotgun sequence of Austwickia chelonae NBRC 105200.</title>
        <authorList>
            <person name="Yoshida I."/>
            <person name="Hosoyama A."/>
            <person name="Tsuchikane K."/>
            <person name="Katsumata H."/>
            <person name="Ando Y."/>
            <person name="Ohji S."/>
            <person name="Hamada M."/>
            <person name="Tamura T."/>
            <person name="Yamazoe A."/>
            <person name="Yamazaki S."/>
            <person name="Fujita N."/>
        </authorList>
    </citation>
    <scope>NUCLEOTIDE SEQUENCE [LARGE SCALE GENOMIC DNA]</scope>
    <source>
        <strain evidence="3 4">NBRC 105200</strain>
    </source>
</reference>
<evidence type="ECO:0000313" key="4">
    <source>
        <dbReference type="Proteomes" id="UP000008495"/>
    </source>
</evidence>
<dbReference type="Proteomes" id="UP000008495">
    <property type="component" value="Unassembled WGS sequence"/>
</dbReference>
<dbReference type="EMBL" id="BAGZ01000008">
    <property type="protein sequence ID" value="GAB77788.1"/>
    <property type="molecule type" value="Genomic_DNA"/>
</dbReference>
<sequence>MSTRPVIAWPPIGATAAEVVTDLDILHRALDGSGPAIATAGIIDPAQVPCIPADAAVVIGTSGTTGIPKPALLPASALRMGRTGVHDIGGGPGQWMLAVPPSHITGLCVILRSLHAGFRPIPLAPGRFDAEGFVTATRELDPRADRHYTTLVPTQLRRVMASAEGIAAAREYTRILVGAAPLPPADRETAEAHGIRVLEGYGLSETAGGCIYDGHPLPGAHLRLEAIPADDSPPEDEASGRIVLGGDMVALGYLDRPEHDRDFSTDHTGMRWFRTHDHGRIGPDGRLRVIGRLDDLINTGGLKVAPTVVEDALAQVGAPGVGEALAVGAPDPEWGETVALLVVPPAGEPLPAVADLRAALADLLPAHALPRVVVRVESIPTTGPGKPDRARARRWLASGALSS</sequence>
<keyword evidence="3" id="KW-0436">Ligase</keyword>
<dbReference type="PROSITE" id="PS00455">
    <property type="entry name" value="AMP_BINDING"/>
    <property type="match status" value="1"/>
</dbReference>
<dbReference type="SUPFAM" id="SSF56801">
    <property type="entry name" value="Acetyl-CoA synthetase-like"/>
    <property type="match status" value="1"/>
</dbReference>
<keyword evidence="4" id="KW-1185">Reference proteome</keyword>
<dbReference type="AlphaFoldDB" id="K6V6C4"/>
<evidence type="ECO:0000259" key="1">
    <source>
        <dbReference type="Pfam" id="PF00501"/>
    </source>
</evidence>
<proteinExistence type="predicted"/>
<evidence type="ECO:0000313" key="3">
    <source>
        <dbReference type="EMBL" id="GAB77788.1"/>
    </source>
</evidence>
<dbReference type="InterPro" id="IPR020845">
    <property type="entry name" value="AMP-binding_CS"/>
</dbReference>
<dbReference type="Gene3D" id="3.40.50.12780">
    <property type="entry name" value="N-terminal domain of ligase-like"/>
    <property type="match status" value="1"/>
</dbReference>
<protein>
    <submittedName>
        <fullName evidence="3">O-succinylbenzoate--CoA ligase</fullName>
    </submittedName>
</protein>
<dbReference type="InterPro" id="IPR000873">
    <property type="entry name" value="AMP-dep_synth/lig_dom"/>
</dbReference>
<feature type="domain" description="AMP-dependent synthetase/ligase" evidence="1">
    <location>
        <begin position="44"/>
        <end position="254"/>
    </location>
</feature>